<keyword evidence="2" id="KW-1185">Reference proteome</keyword>
<sequence>MRMMLLMQHATFEAGLMKDLKSHHQEVVSRLRRDVEHYRSTSNFYQGEAEHANEALISMKRKFTRAMELIHLRELIMT</sequence>
<dbReference type="EMBL" id="KI394743">
    <property type="protein sequence ID" value="ERN01736.1"/>
    <property type="molecule type" value="Genomic_DNA"/>
</dbReference>
<reference evidence="2" key="1">
    <citation type="journal article" date="2013" name="Science">
        <title>The Amborella genome and the evolution of flowering plants.</title>
        <authorList>
            <consortium name="Amborella Genome Project"/>
        </authorList>
    </citation>
    <scope>NUCLEOTIDE SEQUENCE [LARGE SCALE GENOMIC DNA]</scope>
</reference>
<protein>
    <submittedName>
        <fullName evidence="1">Uncharacterized protein</fullName>
    </submittedName>
</protein>
<organism evidence="1 2">
    <name type="scientific">Amborella trichopoda</name>
    <dbReference type="NCBI Taxonomy" id="13333"/>
    <lineage>
        <taxon>Eukaryota</taxon>
        <taxon>Viridiplantae</taxon>
        <taxon>Streptophyta</taxon>
        <taxon>Embryophyta</taxon>
        <taxon>Tracheophyta</taxon>
        <taxon>Spermatophyta</taxon>
        <taxon>Magnoliopsida</taxon>
        <taxon>Amborellales</taxon>
        <taxon>Amborellaceae</taxon>
        <taxon>Amborella</taxon>
    </lineage>
</organism>
<evidence type="ECO:0000313" key="1">
    <source>
        <dbReference type="EMBL" id="ERN01736.1"/>
    </source>
</evidence>
<dbReference type="HOGENOM" id="CLU_147624_1_0_1"/>
<proteinExistence type="predicted"/>
<dbReference type="Gramene" id="ERN01736">
    <property type="protein sequence ID" value="ERN01736"/>
    <property type="gene ID" value="AMTR_s00097p00092710"/>
</dbReference>
<accession>W1P2E8</accession>
<dbReference type="AlphaFoldDB" id="W1P2E8"/>
<evidence type="ECO:0000313" key="2">
    <source>
        <dbReference type="Proteomes" id="UP000017836"/>
    </source>
</evidence>
<dbReference type="Proteomes" id="UP000017836">
    <property type="component" value="Unassembled WGS sequence"/>
</dbReference>
<name>W1P2E8_AMBTC</name>
<gene>
    <name evidence="1" type="ORF">AMTR_s00097p00092710</name>
</gene>